<evidence type="ECO:0000313" key="4">
    <source>
        <dbReference type="Proteomes" id="UP001374584"/>
    </source>
</evidence>
<reference evidence="3 4" key="1">
    <citation type="submission" date="2024-01" db="EMBL/GenBank/DDBJ databases">
        <title>The genomes of 5 underutilized Papilionoideae crops provide insights into root nodulation and disease resistanc.</title>
        <authorList>
            <person name="Jiang F."/>
        </authorList>
    </citation>
    <scope>NUCLEOTIDE SEQUENCE [LARGE SCALE GENOMIC DNA]</scope>
    <source>
        <strain evidence="3">JINMINGXINNONG_FW02</strain>
        <tissue evidence="3">Leaves</tissue>
    </source>
</reference>
<feature type="transmembrane region" description="Helical" evidence="1">
    <location>
        <begin position="82"/>
        <end position="103"/>
    </location>
</feature>
<protein>
    <submittedName>
        <fullName evidence="3">Uncharacterized protein</fullName>
    </submittedName>
</protein>
<dbReference type="Proteomes" id="UP001374584">
    <property type="component" value="Unassembled WGS sequence"/>
</dbReference>
<keyword evidence="4" id="KW-1185">Reference proteome</keyword>
<keyword evidence="2" id="KW-0732">Signal</keyword>
<proteinExistence type="predicted"/>
<feature type="chain" id="PRO_5043029970" evidence="2">
    <location>
        <begin position="18"/>
        <end position="104"/>
    </location>
</feature>
<accession>A0AAN9M3K2</accession>
<feature type="transmembrane region" description="Helical" evidence="1">
    <location>
        <begin position="55"/>
        <end position="76"/>
    </location>
</feature>
<dbReference type="AlphaFoldDB" id="A0AAN9M3K2"/>
<dbReference type="EMBL" id="JAYMYR010000008">
    <property type="protein sequence ID" value="KAK7347191.1"/>
    <property type="molecule type" value="Genomic_DNA"/>
</dbReference>
<evidence type="ECO:0000256" key="2">
    <source>
        <dbReference type="SAM" id="SignalP"/>
    </source>
</evidence>
<gene>
    <name evidence="3" type="ORF">VNO80_21718</name>
</gene>
<organism evidence="3 4">
    <name type="scientific">Phaseolus coccineus</name>
    <name type="common">Scarlet runner bean</name>
    <name type="synonym">Phaseolus multiflorus</name>
    <dbReference type="NCBI Taxonomy" id="3886"/>
    <lineage>
        <taxon>Eukaryota</taxon>
        <taxon>Viridiplantae</taxon>
        <taxon>Streptophyta</taxon>
        <taxon>Embryophyta</taxon>
        <taxon>Tracheophyta</taxon>
        <taxon>Spermatophyta</taxon>
        <taxon>Magnoliopsida</taxon>
        <taxon>eudicotyledons</taxon>
        <taxon>Gunneridae</taxon>
        <taxon>Pentapetalae</taxon>
        <taxon>rosids</taxon>
        <taxon>fabids</taxon>
        <taxon>Fabales</taxon>
        <taxon>Fabaceae</taxon>
        <taxon>Papilionoideae</taxon>
        <taxon>50 kb inversion clade</taxon>
        <taxon>NPAAA clade</taxon>
        <taxon>indigoferoid/millettioid clade</taxon>
        <taxon>Phaseoleae</taxon>
        <taxon>Phaseolus</taxon>
    </lineage>
</organism>
<keyword evidence="1" id="KW-1133">Transmembrane helix</keyword>
<keyword evidence="1" id="KW-0812">Transmembrane</keyword>
<sequence length="104" mass="12003">MMTRVLVFLILDSHIICECRKQTTTGKIYMNEKQKHFFLTLKSPSFAPSKTVKRCFYFSLLFLNCTIIVVTIAYSTGLSPSLITLSFFAVISHTPFFPFTFTVW</sequence>
<evidence type="ECO:0000256" key="1">
    <source>
        <dbReference type="SAM" id="Phobius"/>
    </source>
</evidence>
<name>A0AAN9M3K2_PHACN</name>
<comment type="caution">
    <text evidence="3">The sequence shown here is derived from an EMBL/GenBank/DDBJ whole genome shotgun (WGS) entry which is preliminary data.</text>
</comment>
<feature type="signal peptide" evidence="2">
    <location>
        <begin position="1"/>
        <end position="17"/>
    </location>
</feature>
<evidence type="ECO:0000313" key="3">
    <source>
        <dbReference type="EMBL" id="KAK7347191.1"/>
    </source>
</evidence>
<keyword evidence="1" id="KW-0472">Membrane</keyword>